<organism evidence="10 11">
    <name type="scientific">Sphagnum troendelagicum</name>
    <dbReference type="NCBI Taxonomy" id="128251"/>
    <lineage>
        <taxon>Eukaryota</taxon>
        <taxon>Viridiplantae</taxon>
        <taxon>Streptophyta</taxon>
        <taxon>Embryophyta</taxon>
        <taxon>Bryophyta</taxon>
        <taxon>Sphagnophytina</taxon>
        <taxon>Sphagnopsida</taxon>
        <taxon>Sphagnales</taxon>
        <taxon>Sphagnaceae</taxon>
        <taxon>Sphagnum</taxon>
    </lineage>
</organism>
<dbReference type="Pfam" id="PF00141">
    <property type="entry name" value="peroxidase"/>
    <property type="match status" value="1"/>
</dbReference>
<keyword evidence="8" id="KW-0732">Signal</keyword>
<dbReference type="PROSITE" id="PS00435">
    <property type="entry name" value="PEROXIDASE_1"/>
    <property type="match status" value="1"/>
</dbReference>
<keyword evidence="11" id="KW-1185">Reference proteome</keyword>
<name>A0ABP0UFP3_9BRYO</name>
<keyword evidence="8" id="KW-0964">Secreted</keyword>
<dbReference type="EC" id="1.11.1.7" evidence="8"/>
<dbReference type="PANTHER" id="PTHR31517">
    <property type="match status" value="1"/>
</dbReference>
<dbReference type="InterPro" id="IPR010255">
    <property type="entry name" value="Haem_peroxidase_sf"/>
</dbReference>
<comment type="cofactor">
    <cofactor evidence="8">
        <name>heme b</name>
        <dbReference type="ChEBI" id="CHEBI:60344"/>
    </cofactor>
    <text evidence="8">Binds 1 heme b (iron(II)-protoporphyrin IX) group per subunit.</text>
</comment>
<keyword evidence="3 8" id="KW-0575">Peroxidase</keyword>
<evidence type="ECO:0000256" key="8">
    <source>
        <dbReference type="RuleBase" id="RU362060"/>
    </source>
</evidence>
<protein>
    <recommendedName>
        <fullName evidence="8">Peroxidase</fullName>
        <ecNumber evidence="8">1.11.1.7</ecNumber>
    </recommendedName>
</protein>
<keyword evidence="5 8" id="KW-0479">Metal-binding</keyword>
<dbReference type="Proteomes" id="UP001497512">
    <property type="component" value="Chromosome 3"/>
</dbReference>
<comment type="function">
    <text evidence="8">Removal of H(2)O(2), oxidation of toxic reductants, biosynthesis and degradation of lignin, suberization, auxin catabolism, response to environmental stresses such as wounding, pathogen attack and oxidative stress.</text>
</comment>
<keyword evidence="7" id="KW-1015">Disulfide bond</keyword>
<dbReference type="InterPro" id="IPR000823">
    <property type="entry name" value="Peroxidase_pln"/>
</dbReference>
<keyword evidence="8" id="KW-0106">Calcium</keyword>
<reference evidence="10" key="1">
    <citation type="submission" date="2024-02" db="EMBL/GenBank/DDBJ databases">
        <authorList>
            <consortium name="ELIXIR-Norway"/>
            <consortium name="Elixir Norway"/>
        </authorList>
    </citation>
    <scope>NUCLEOTIDE SEQUENCE</scope>
</reference>
<evidence type="ECO:0000256" key="7">
    <source>
        <dbReference type="ARBA" id="ARBA00023157"/>
    </source>
</evidence>
<keyword evidence="6 8" id="KW-0408">Iron</keyword>
<dbReference type="InterPro" id="IPR019793">
    <property type="entry name" value="Peroxidases_heam-ligand_BS"/>
</dbReference>
<sequence length="346" mass="36967">MFCLNGGAAATVMALLLVLFSAFQSTQVYAQQPGGVSVGYYQSNGLCNADIEGIVLNTVQTAAQTDPTIPAGLLRLLFHDCWVQGCDGSVLLDPTASNQNPEKLATPNLTLRGFDIIDQAKTALEEVCPKTVSCADIVALAAWDSVTLSGLSSGGLPMDMPTGRLDGRVSSGTEAAAVLVSSQSTAAELTQQFEQQGFSQDEMITLSGAHTIGRAHCSEIIPRLYNFPGSANGVDPSLDPTYAAQLQGECPENPEPSTTVELDPITPFIVDNNYYTNGMDNRALLLSDNAIFQDFQTEFSSMLNSDDNLLWQQKFADALLHMSTLNLKSAKDGEIRVNCRVVNGVK</sequence>
<dbReference type="InterPro" id="IPR033905">
    <property type="entry name" value="Secretory_peroxidase"/>
</dbReference>
<gene>
    <name evidence="10" type="ORF">CSSPTR1EN2_LOCUS15295</name>
</gene>
<dbReference type="PRINTS" id="PR00458">
    <property type="entry name" value="PEROXIDASE"/>
</dbReference>
<keyword evidence="4 8" id="KW-0349">Heme</keyword>
<feature type="chain" id="PRO_5045002912" description="Peroxidase" evidence="8">
    <location>
        <begin position="31"/>
        <end position="346"/>
    </location>
</feature>
<dbReference type="PANTHER" id="PTHR31517:SF84">
    <property type="entry name" value="PEROXIDASE"/>
    <property type="match status" value="1"/>
</dbReference>
<dbReference type="EMBL" id="OZ019895">
    <property type="protein sequence ID" value="CAK9220226.1"/>
    <property type="molecule type" value="Genomic_DNA"/>
</dbReference>
<comment type="similarity">
    <text evidence="8">Belongs to the peroxidase family. Classical plant (class III) peroxidase subfamily.</text>
</comment>
<proteinExistence type="inferred from homology"/>
<feature type="domain" description="Plant heme peroxidase family profile" evidence="9">
    <location>
        <begin position="35"/>
        <end position="343"/>
    </location>
</feature>
<dbReference type="CDD" id="cd00693">
    <property type="entry name" value="secretory_peroxidase"/>
    <property type="match status" value="1"/>
</dbReference>
<dbReference type="Gene3D" id="1.10.520.10">
    <property type="match status" value="1"/>
</dbReference>
<keyword evidence="8" id="KW-0376">Hydrogen peroxide</keyword>
<comment type="cofactor">
    <cofactor evidence="8">
        <name>Ca(2+)</name>
        <dbReference type="ChEBI" id="CHEBI:29108"/>
    </cofactor>
    <text evidence="8">Binds 2 calcium ions per subunit.</text>
</comment>
<comment type="subcellular location">
    <subcellularLocation>
        <location evidence="8">Secreted</location>
    </subcellularLocation>
</comment>
<evidence type="ECO:0000256" key="3">
    <source>
        <dbReference type="ARBA" id="ARBA00022559"/>
    </source>
</evidence>
<comment type="similarity">
    <text evidence="2">Belongs to the peroxidase family. Ascorbate peroxidase subfamily.</text>
</comment>
<evidence type="ECO:0000313" key="11">
    <source>
        <dbReference type="Proteomes" id="UP001497512"/>
    </source>
</evidence>
<dbReference type="PRINTS" id="PR00461">
    <property type="entry name" value="PLPEROXIDASE"/>
</dbReference>
<comment type="catalytic activity">
    <reaction evidence="1 8">
        <text>2 a phenolic donor + H2O2 = 2 a phenolic radical donor + 2 H2O</text>
        <dbReference type="Rhea" id="RHEA:56136"/>
        <dbReference type="ChEBI" id="CHEBI:15377"/>
        <dbReference type="ChEBI" id="CHEBI:16240"/>
        <dbReference type="ChEBI" id="CHEBI:139520"/>
        <dbReference type="ChEBI" id="CHEBI:139521"/>
        <dbReference type="EC" id="1.11.1.7"/>
    </reaction>
</comment>
<evidence type="ECO:0000256" key="2">
    <source>
        <dbReference type="ARBA" id="ARBA00006873"/>
    </source>
</evidence>
<evidence type="ECO:0000256" key="4">
    <source>
        <dbReference type="ARBA" id="ARBA00022617"/>
    </source>
</evidence>
<dbReference type="SUPFAM" id="SSF48113">
    <property type="entry name" value="Heme-dependent peroxidases"/>
    <property type="match status" value="1"/>
</dbReference>
<evidence type="ECO:0000259" key="9">
    <source>
        <dbReference type="PROSITE" id="PS50873"/>
    </source>
</evidence>
<keyword evidence="8" id="KW-0560">Oxidoreductase</keyword>
<evidence type="ECO:0000256" key="1">
    <source>
        <dbReference type="ARBA" id="ARBA00000189"/>
    </source>
</evidence>
<evidence type="ECO:0000256" key="6">
    <source>
        <dbReference type="ARBA" id="ARBA00023004"/>
    </source>
</evidence>
<evidence type="ECO:0000313" key="10">
    <source>
        <dbReference type="EMBL" id="CAK9220226.1"/>
    </source>
</evidence>
<dbReference type="Gene3D" id="1.10.420.10">
    <property type="entry name" value="Peroxidase, domain 2"/>
    <property type="match status" value="1"/>
</dbReference>
<dbReference type="InterPro" id="IPR002016">
    <property type="entry name" value="Haem_peroxidase"/>
</dbReference>
<feature type="signal peptide" evidence="8">
    <location>
        <begin position="1"/>
        <end position="30"/>
    </location>
</feature>
<accession>A0ABP0UFP3</accession>
<evidence type="ECO:0000256" key="5">
    <source>
        <dbReference type="ARBA" id="ARBA00022723"/>
    </source>
</evidence>
<dbReference type="PROSITE" id="PS50873">
    <property type="entry name" value="PEROXIDASE_4"/>
    <property type="match status" value="1"/>
</dbReference>